<dbReference type="AlphaFoldDB" id="A0A0A0WQH0"/>
<evidence type="ECO:0000313" key="1">
    <source>
        <dbReference type="EMBL" id="VXC83556.1"/>
    </source>
</evidence>
<dbReference type="RefSeq" id="WP_002190116.1">
    <property type="nucleotide sequence ID" value="NZ_CP009746.1"/>
</dbReference>
<proteinExistence type="predicted"/>
<reference evidence="1 2" key="1">
    <citation type="submission" date="2019-10" db="EMBL/GenBank/DDBJ databases">
        <authorList>
            <person name="Karimi E."/>
        </authorList>
    </citation>
    <scope>NUCLEOTIDE SEQUENCE [LARGE SCALE GENOMIC DNA]</scope>
    <source>
        <strain evidence="1">Bacillus sp. 71</strain>
    </source>
</reference>
<dbReference type="EMBL" id="CABWMC010000032">
    <property type="protein sequence ID" value="VXC83556.1"/>
    <property type="molecule type" value="Genomic_DNA"/>
</dbReference>
<organism evidence="1 2">
    <name type="scientific">Bacillus mycoides</name>
    <dbReference type="NCBI Taxonomy" id="1405"/>
    <lineage>
        <taxon>Bacteria</taxon>
        <taxon>Bacillati</taxon>
        <taxon>Bacillota</taxon>
        <taxon>Bacilli</taxon>
        <taxon>Bacillales</taxon>
        <taxon>Bacillaceae</taxon>
        <taxon>Bacillus</taxon>
        <taxon>Bacillus cereus group</taxon>
    </lineage>
</organism>
<name>A0A0A0WQH0_BACMY</name>
<evidence type="ECO:0000313" key="2">
    <source>
        <dbReference type="Proteomes" id="UP000437562"/>
    </source>
</evidence>
<accession>A0A654BSA3</accession>
<gene>
    <name evidence="1" type="ORF">BACI71_70694</name>
</gene>
<accession>A0A0A0WQH0</accession>
<dbReference type="Proteomes" id="UP000437562">
    <property type="component" value="Unassembled WGS sequence"/>
</dbReference>
<sequence>MQLKTYTWKSYTFLIVSIFVTINLFLFSPILDRVGVEYVVPFAYFILTSAVIAIILAVISFCSRTEKKILSIIGLTFTLFNTAIILFFLWFGYHFT</sequence>
<protein>
    <submittedName>
        <fullName evidence="1">Putative membrane protein</fullName>
    </submittedName>
</protein>
<dbReference type="KEGG" id="bww:bwei_1828"/>